<geneLocation type="plasmid" evidence="1 2">
    <name>pLELO</name>
</geneLocation>
<dbReference type="Proteomes" id="UP000010102">
    <property type="component" value="Plasmid pLELO"/>
</dbReference>
<protein>
    <submittedName>
        <fullName evidence="1">Uncharacterized protein</fullName>
    </submittedName>
</protein>
<organism evidence="1 2">
    <name type="scientific">Legionella pneumophila subsp. pneumophila</name>
    <dbReference type="NCBI Taxonomy" id="91891"/>
    <lineage>
        <taxon>Bacteria</taxon>
        <taxon>Pseudomonadati</taxon>
        <taxon>Pseudomonadota</taxon>
        <taxon>Gammaproteobacteria</taxon>
        <taxon>Legionellales</taxon>
        <taxon>Legionellaceae</taxon>
        <taxon>Legionella</taxon>
    </lineage>
</organism>
<accession>A0AAV2V1W5</accession>
<proteinExistence type="predicted"/>
<evidence type="ECO:0000313" key="2">
    <source>
        <dbReference type="Proteomes" id="UP000010102"/>
    </source>
</evidence>
<sequence>MMQKTFGINPKECILCHSEMELAYRKIGANAAFFMKITRNWHKEKGWLHRRSQDRSI</sequence>
<name>A0AAV2V1W5_LEGPN</name>
<reference evidence="1 2" key="1">
    <citation type="submission" date="2011-07" db="EMBL/GenBank/DDBJ databases">
        <authorList>
            <person name="Genoscope - CEA"/>
        </authorList>
    </citation>
    <scope>NUCLEOTIDE SEQUENCE [LARGE SCALE GENOMIC DNA]</scope>
    <source>
        <strain evidence="2">lorraine</strain>
        <plasmid evidence="1 2">pLELO</plasmid>
    </source>
</reference>
<gene>
    <name evidence="1" type="ORF">LPO_p0112</name>
</gene>
<dbReference type="KEGG" id="lpo:LPO_p0112"/>
<dbReference type="AlphaFoldDB" id="A0AAV2V1W5"/>
<dbReference type="EMBL" id="FQ958212">
    <property type="protein sequence ID" value="CCD10718.1"/>
    <property type="molecule type" value="Genomic_DNA"/>
</dbReference>
<keyword evidence="1" id="KW-0614">Plasmid</keyword>
<evidence type="ECO:0000313" key="1">
    <source>
        <dbReference type="EMBL" id="CCD10718.1"/>
    </source>
</evidence>